<dbReference type="SUPFAM" id="SSF103473">
    <property type="entry name" value="MFS general substrate transporter"/>
    <property type="match status" value="1"/>
</dbReference>
<comment type="caution">
    <text evidence="9">The sequence shown here is derived from an EMBL/GenBank/DDBJ whole genome shotgun (WGS) entry which is preliminary data.</text>
</comment>
<keyword evidence="6 7" id="KW-0472">Membrane</keyword>
<gene>
    <name evidence="9" type="ORF">KIH27_10440</name>
</gene>
<dbReference type="InterPro" id="IPR020846">
    <property type="entry name" value="MFS_dom"/>
</dbReference>
<keyword evidence="4 7" id="KW-1133">Transmembrane helix</keyword>
<evidence type="ECO:0000256" key="1">
    <source>
        <dbReference type="ARBA" id="ARBA00004651"/>
    </source>
</evidence>
<dbReference type="Proteomes" id="UP001519535">
    <property type="component" value="Unassembled WGS sequence"/>
</dbReference>
<evidence type="ECO:0000256" key="3">
    <source>
        <dbReference type="ARBA" id="ARBA00022692"/>
    </source>
</evidence>
<dbReference type="Pfam" id="PF07690">
    <property type="entry name" value="MFS_1"/>
    <property type="match status" value="1"/>
</dbReference>
<evidence type="ECO:0000256" key="5">
    <source>
        <dbReference type="ARBA" id="ARBA00023063"/>
    </source>
</evidence>
<feature type="transmembrane region" description="Helical" evidence="7">
    <location>
        <begin position="152"/>
        <end position="176"/>
    </location>
</feature>
<dbReference type="Gene3D" id="1.20.1250.20">
    <property type="entry name" value="MFS general substrate transporter like domains"/>
    <property type="match status" value="2"/>
</dbReference>
<comment type="similarity">
    <text evidence="2">Belongs to the major facilitator superfamily. Nitrate/nitrite porter (TC 2.A.1.8) family.</text>
</comment>
<organism evidence="9 10">
    <name type="scientific">Mycolicibacter acidiphilus</name>
    <dbReference type="NCBI Taxonomy" id="2835306"/>
    <lineage>
        <taxon>Bacteria</taxon>
        <taxon>Bacillati</taxon>
        <taxon>Actinomycetota</taxon>
        <taxon>Actinomycetes</taxon>
        <taxon>Mycobacteriales</taxon>
        <taxon>Mycobacteriaceae</taxon>
        <taxon>Mycolicibacter</taxon>
    </lineage>
</organism>
<protein>
    <submittedName>
        <fullName evidence="9">NarK/NasA family nitrate transporter</fullName>
    </submittedName>
</protein>
<feature type="transmembrane region" description="Helical" evidence="7">
    <location>
        <begin position="127"/>
        <end position="146"/>
    </location>
</feature>
<keyword evidence="3 7" id="KW-0812">Transmembrane</keyword>
<evidence type="ECO:0000256" key="6">
    <source>
        <dbReference type="ARBA" id="ARBA00023136"/>
    </source>
</evidence>
<dbReference type="InterPro" id="IPR036259">
    <property type="entry name" value="MFS_trans_sf"/>
</dbReference>
<evidence type="ECO:0000256" key="4">
    <source>
        <dbReference type="ARBA" id="ARBA00022989"/>
    </source>
</evidence>
<reference evidence="9 10" key="1">
    <citation type="submission" date="2021-05" db="EMBL/GenBank/DDBJ databases">
        <title>Mycobacterium acidophilum sp. nov., an extremely acid-tolerant member of the genus Mycobacterium.</title>
        <authorList>
            <person name="Xia J."/>
        </authorList>
    </citation>
    <scope>NUCLEOTIDE SEQUENCE [LARGE SCALE GENOMIC DNA]</scope>
    <source>
        <strain evidence="9 10">M1</strain>
    </source>
</reference>
<feature type="transmembrane region" description="Helical" evidence="7">
    <location>
        <begin position="207"/>
        <end position="224"/>
    </location>
</feature>
<feature type="transmembrane region" description="Helical" evidence="7">
    <location>
        <begin position="325"/>
        <end position="342"/>
    </location>
</feature>
<keyword evidence="5" id="KW-0534">Nitrate assimilation</keyword>
<evidence type="ECO:0000259" key="8">
    <source>
        <dbReference type="PROSITE" id="PS50850"/>
    </source>
</evidence>
<comment type="subcellular location">
    <subcellularLocation>
        <location evidence="1">Cell membrane</location>
        <topology evidence="1">Multi-pass membrane protein</topology>
    </subcellularLocation>
</comment>
<feature type="transmembrane region" description="Helical" evidence="7">
    <location>
        <begin position="93"/>
        <end position="115"/>
    </location>
</feature>
<dbReference type="InterPro" id="IPR044772">
    <property type="entry name" value="NO3_transporter"/>
</dbReference>
<feature type="transmembrane region" description="Helical" evidence="7">
    <location>
        <begin position="68"/>
        <end position="87"/>
    </location>
</feature>
<dbReference type="PROSITE" id="PS50850">
    <property type="entry name" value="MFS"/>
    <property type="match status" value="1"/>
</dbReference>
<dbReference type="PANTHER" id="PTHR23515">
    <property type="entry name" value="HIGH-AFFINITY NITRATE TRANSPORTER 2.3"/>
    <property type="match status" value="1"/>
</dbReference>
<keyword evidence="10" id="KW-1185">Reference proteome</keyword>
<feature type="transmembrane region" description="Helical" evidence="7">
    <location>
        <begin position="7"/>
        <end position="27"/>
    </location>
</feature>
<feature type="transmembrane region" description="Helical" evidence="7">
    <location>
        <begin position="292"/>
        <end position="313"/>
    </location>
</feature>
<feature type="transmembrane region" description="Helical" evidence="7">
    <location>
        <begin position="39"/>
        <end position="56"/>
    </location>
</feature>
<feature type="domain" description="Major facilitator superfamily (MFS) profile" evidence="8">
    <location>
        <begin position="1"/>
        <end position="385"/>
    </location>
</feature>
<accession>A0ABS5RI79</accession>
<evidence type="ECO:0000313" key="10">
    <source>
        <dbReference type="Proteomes" id="UP001519535"/>
    </source>
</evidence>
<evidence type="ECO:0000313" key="9">
    <source>
        <dbReference type="EMBL" id="MBS9534002.1"/>
    </source>
</evidence>
<dbReference type="InterPro" id="IPR011701">
    <property type="entry name" value="MFS"/>
</dbReference>
<proteinExistence type="inferred from homology"/>
<evidence type="ECO:0000256" key="7">
    <source>
        <dbReference type="SAM" id="Phobius"/>
    </source>
</evidence>
<feature type="transmembrane region" description="Helical" evidence="7">
    <location>
        <begin position="268"/>
        <end position="286"/>
    </location>
</feature>
<feature type="transmembrane region" description="Helical" evidence="7">
    <location>
        <begin position="362"/>
        <end position="380"/>
    </location>
</feature>
<name>A0ABS5RI79_9MYCO</name>
<sequence>MQLMVATGVSVINFWAWALVAPLAMTYREMMSLSGGQESLLVAAPLLTATLGRLIVGPLTDRFGGRIVTAAVCLVSTVPVLAVGAAANSGSYALLLTASLFLGIPGAAFAAGIPFVSEWYEPDHRGFATGVFGVGMAGTALSAYLTPLLAQALGVFATHLLVAVLLAVAAAVSFLAMRNGPYYAPTGSGLLTELKIAGRLRVTWEMSLLYGVVFGAFVAFSVYLPTYIDTVYRFSAIQAGDRTAVFALVAVLARPVGGVLADRIAAKYVVMAALIAMAVLAVAAAFKPPADLWAGAVFTALAAAIGIGTGAVFEWVAWRTPSHSLGAVTGIVSAVGEMGGFFPPMVMTETYDRVHNNYEVGLLLLAATVLIVCGYTAGWIRAHQSSADPEHAPAEAAAG</sequence>
<evidence type="ECO:0000256" key="2">
    <source>
        <dbReference type="ARBA" id="ARBA00008432"/>
    </source>
</evidence>
<dbReference type="EMBL" id="JAHCLR010000017">
    <property type="protein sequence ID" value="MBS9534002.1"/>
    <property type="molecule type" value="Genomic_DNA"/>
</dbReference>